<name>A0A438IWA3_VITVI</name>
<sequence length="85" mass="9317">MADQASAPPPSSSMDPYKFLRLSLALPHFPLYPQLMNHETTVIDAAVVFSKDGCSCQPRQQHLSPPLPASSSSSKHQASRRLRLS</sequence>
<gene>
    <name evidence="2" type="ORF">CK203_022779</name>
</gene>
<reference evidence="2 3" key="1">
    <citation type="journal article" date="2018" name="PLoS Genet.">
        <title>Population sequencing reveals clonal diversity and ancestral inbreeding in the grapevine cultivar Chardonnay.</title>
        <authorList>
            <person name="Roach M.J."/>
            <person name="Johnson D.L."/>
            <person name="Bohlmann J."/>
            <person name="van Vuuren H.J."/>
            <person name="Jones S.J."/>
            <person name="Pretorius I.S."/>
            <person name="Schmidt S.A."/>
            <person name="Borneman A.R."/>
        </authorList>
    </citation>
    <scope>NUCLEOTIDE SEQUENCE [LARGE SCALE GENOMIC DNA]</scope>
    <source>
        <strain evidence="3">cv. Chardonnay</strain>
        <tissue evidence="2">Leaf</tissue>
    </source>
</reference>
<feature type="compositionally biased region" description="Low complexity" evidence="1">
    <location>
        <begin position="60"/>
        <end position="76"/>
    </location>
</feature>
<proteinExistence type="predicted"/>
<evidence type="ECO:0000256" key="1">
    <source>
        <dbReference type="SAM" id="MobiDB-lite"/>
    </source>
</evidence>
<evidence type="ECO:0000313" key="2">
    <source>
        <dbReference type="EMBL" id="RVX01018.1"/>
    </source>
</evidence>
<evidence type="ECO:0000313" key="3">
    <source>
        <dbReference type="Proteomes" id="UP000288805"/>
    </source>
</evidence>
<dbReference type="Proteomes" id="UP000288805">
    <property type="component" value="Unassembled WGS sequence"/>
</dbReference>
<feature type="region of interest" description="Disordered" evidence="1">
    <location>
        <begin position="58"/>
        <end position="85"/>
    </location>
</feature>
<protein>
    <submittedName>
        <fullName evidence="2">Uncharacterized protein</fullName>
    </submittedName>
</protein>
<organism evidence="2 3">
    <name type="scientific">Vitis vinifera</name>
    <name type="common">Grape</name>
    <dbReference type="NCBI Taxonomy" id="29760"/>
    <lineage>
        <taxon>Eukaryota</taxon>
        <taxon>Viridiplantae</taxon>
        <taxon>Streptophyta</taxon>
        <taxon>Embryophyta</taxon>
        <taxon>Tracheophyta</taxon>
        <taxon>Spermatophyta</taxon>
        <taxon>Magnoliopsida</taxon>
        <taxon>eudicotyledons</taxon>
        <taxon>Gunneridae</taxon>
        <taxon>Pentapetalae</taxon>
        <taxon>rosids</taxon>
        <taxon>Vitales</taxon>
        <taxon>Vitaceae</taxon>
        <taxon>Viteae</taxon>
        <taxon>Vitis</taxon>
    </lineage>
</organism>
<comment type="caution">
    <text evidence="2">The sequence shown here is derived from an EMBL/GenBank/DDBJ whole genome shotgun (WGS) entry which is preliminary data.</text>
</comment>
<dbReference type="EMBL" id="QGNW01000078">
    <property type="protein sequence ID" value="RVX01018.1"/>
    <property type="molecule type" value="Genomic_DNA"/>
</dbReference>
<dbReference type="AlphaFoldDB" id="A0A438IWA3"/>
<accession>A0A438IWA3</accession>